<keyword evidence="15" id="KW-0282">Flagellum</keyword>
<gene>
    <name evidence="13 15" type="primary">flhB</name>
    <name evidence="15" type="ORF">GCM10007972_23620</name>
</gene>
<dbReference type="Gene3D" id="6.10.250.2080">
    <property type="match status" value="1"/>
</dbReference>
<evidence type="ECO:0000256" key="10">
    <source>
        <dbReference type="ARBA" id="ARBA00023136"/>
    </source>
</evidence>
<feature type="compositionally biased region" description="Basic and acidic residues" evidence="14">
    <location>
        <begin position="10"/>
        <end position="25"/>
    </location>
</feature>
<evidence type="ECO:0000256" key="3">
    <source>
        <dbReference type="ARBA" id="ARBA00021622"/>
    </source>
</evidence>
<comment type="function">
    <text evidence="12 13">Required for formation of the rod structure in the basal body of the flagellar apparatus. Together with FliI and FliH, may constitute the export apparatus of flagellin.</text>
</comment>
<feature type="transmembrane region" description="Helical" evidence="13">
    <location>
        <begin position="189"/>
        <end position="215"/>
    </location>
</feature>
<evidence type="ECO:0000256" key="1">
    <source>
        <dbReference type="ARBA" id="ARBA00004651"/>
    </source>
</evidence>
<dbReference type="Pfam" id="PF01312">
    <property type="entry name" value="Bac_export_2"/>
    <property type="match status" value="1"/>
</dbReference>
<evidence type="ECO:0000256" key="14">
    <source>
        <dbReference type="SAM" id="MobiDB-lite"/>
    </source>
</evidence>
<dbReference type="PANTHER" id="PTHR30531:SF12">
    <property type="entry name" value="FLAGELLAR BIOSYNTHETIC PROTEIN FLHB"/>
    <property type="match status" value="1"/>
</dbReference>
<keyword evidence="10 13" id="KW-0472">Membrane</keyword>
<keyword evidence="5 13" id="KW-1003">Cell membrane</keyword>
<evidence type="ECO:0000256" key="7">
    <source>
        <dbReference type="ARBA" id="ARBA00022795"/>
    </source>
</evidence>
<dbReference type="Gene3D" id="3.40.1690.10">
    <property type="entry name" value="secretion proteins EscU"/>
    <property type="match status" value="1"/>
</dbReference>
<feature type="transmembrane region" description="Helical" evidence="13">
    <location>
        <begin position="150"/>
        <end position="169"/>
    </location>
</feature>
<protein>
    <recommendedName>
        <fullName evidence="3 13">Flagellar biosynthetic protein FlhB</fullName>
    </recommendedName>
</protein>
<evidence type="ECO:0000256" key="12">
    <source>
        <dbReference type="ARBA" id="ARBA00025078"/>
    </source>
</evidence>
<evidence type="ECO:0000256" key="8">
    <source>
        <dbReference type="ARBA" id="ARBA00022927"/>
    </source>
</evidence>
<feature type="region of interest" description="Disordered" evidence="14">
    <location>
        <begin position="1"/>
        <end position="25"/>
    </location>
</feature>
<dbReference type="InterPro" id="IPR029025">
    <property type="entry name" value="T3SS_substrate_exporter_C"/>
</dbReference>
<evidence type="ECO:0000313" key="16">
    <source>
        <dbReference type="Proteomes" id="UP000602381"/>
    </source>
</evidence>
<evidence type="ECO:0000256" key="5">
    <source>
        <dbReference type="ARBA" id="ARBA00022475"/>
    </source>
</evidence>
<evidence type="ECO:0000256" key="2">
    <source>
        <dbReference type="ARBA" id="ARBA00010690"/>
    </source>
</evidence>
<accession>A0ABQ2LFL4</accession>
<keyword evidence="8 13" id="KW-0653">Protein transport</keyword>
<dbReference type="EMBL" id="BMOV01000009">
    <property type="protein sequence ID" value="GGO15484.1"/>
    <property type="molecule type" value="Genomic_DNA"/>
</dbReference>
<sequence length="369" mass="41146">MAAENQDQSQKTEEPTEKKLDEARKKGNLPLSREVTGAMSILAAVVLAGFYMSSFSAIMSDSLATLIVNAHDIDVHTAQGDLRALAVGIMLAIAGPLLVIAAFFAVSAFLSVWMQNGLMAAVERITPKVERVSPIAGFKRLFSLSSIVEFLKSVGKVLAVGLTVAVIIYSELDSAGNATGYAPDDMARLMLSMTVRLLFAVLLVYVVIAVLDVLWRRFDWLRQLRMTRKEVKDEHKQMEGDPQIKARLREIRRERTRRRMMADVPSASVVLMNPTHYAIALRYDRGKTPAPLCLAKGVDRVALKIREVAQEAGVPVVETPGLARALYPLVEIKGLVPPEFYRQIAQILTVVMKQDRRQHRRKQHRQTFE</sequence>
<keyword evidence="15" id="KW-0966">Cell projection</keyword>
<comment type="subcellular location">
    <subcellularLocation>
        <location evidence="1">Cell membrane</location>
        <topology evidence="1">Multi-pass membrane protein</topology>
    </subcellularLocation>
</comment>
<dbReference type="SUPFAM" id="SSF160544">
    <property type="entry name" value="EscU C-terminal domain-like"/>
    <property type="match status" value="1"/>
</dbReference>
<evidence type="ECO:0000256" key="4">
    <source>
        <dbReference type="ARBA" id="ARBA00022448"/>
    </source>
</evidence>
<keyword evidence="6 13" id="KW-0812">Transmembrane</keyword>
<proteinExistence type="inferred from homology"/>
<evidence type="ECO:0000256" key="9">
    <source>
        <dbReference type="ARBA" id="ARBA00022989"/>
    </source>
</evidence>
<evidence type="ECO:0000256" key="11">
    <source>
        <dbReference type="ARBA" id="ARBA00023225"/>
    </source>
</evidence>
<dbReference type="PRINTS" id="PR00950">
    <property type="entry name" value="TYPE3IMSPROT"/>
</dbReference>
<organism evidence="15 16">
    <name type="scientific">Iodidimonas muriae</name>
    <dbReference type="NCBI Taxonomy" id="261467"/>
    <lineage>
        <taxon>Bacteria</taxon>
        <taxon>Pseudomonadati</taxon>
        <taxon>Pseudomonadota</taxon>
        <taxon>Alphaproteobacteria</taxon>
        <taxon>Iodidimonadales</taxon>
        <taxon>Iodidimonadaceae</taxon>
        <taxon>Iodidimonas</taxon>
    </lineage>
</organism>
<comment type="similarity">
    <text evidence="2 13">Belongs to the type III secretion exporter family.</text>
</comment>
<evidence type="ECO:0000313" key="15">
    <source>
        <dbReference type="EMBL" id="GGO15484.1"/>
    </source>
</evidence>
<feature type="transmembrane region" description="Helical" evidence="13">
    <location>
        <begin position="35"/>
        <end position="53"/>
    </location>
</feature>
<name>A0ABQ2LFL4_9PROT</name>
<evidence type="ECO:0000256" key="6">
    <source>
        <dbReference type="ARBA" id="ARBA00022692"/>
    </source>
</evidence>
<keyword evidence="16" id="KW-1185">Reference proteome</keyword>
<dbReference type="Proteomes" id="UP000602381">
    <property type="component" value="Unassembled WGS sequence"/>
</dbReference>
<keyword evidence="4 13" id="KW-0813">Transport</keyword>
<comment type="caution">
    <text evidence="15">The sequence shown here is derived from an EMBL/GenBank/DDBJ whole genome shotgun (WGS) entry which is preliminary data.</text>
</comment>
<reference evidence="16" key="1">
    <citation type="journal article" date="2019" name="Int. J. Syst. Evol. Microbiol.">
        <title>The Global Catalogue of Microorganisms (GCM) 10K type strain sequencing project: providing services to taxonomists for standard genome sequencing and annotation.</title>
        <authorList>
            <consortium name="The Broad Institute Genomics Platform"/>
            <consortium name="The Broad Institute Genome Sequencing Center for Infectious Disease"/>
            <person name="Wu L."/>
            <person name="Ma J."/>
        </authorList>
    </citation>
    <scope>NUCLEOTIDE SEQUENCE [LARGE SCALE GENOMIC DNA]</scope>
    <source>
        <strain evidence="16">JCM 17843</strain>
    </source>
</reference>
<dbReference type="NCBIfam" id="TIGR00328">
    <property type="entry name" value="flhB"/>
    <property type="match status" value="1"/>
</dbReference>
<keyword evidence="7 13" id="KW-1005">Bacterial flagellum biogenesis</keyword>
<keyword evidence="9 13" id="KW-1133">Transmembrane helix</keyword>
<dbReference type="InterPro" id="IPR006136">
    <property type="entry name" value="FlhB"/>
</dbReference>
<keyword evidence="15" id="KW-0969">Cilium</keyword>
<feature type="transmembrane region" description="Helical" evidence="13">
    <location>
        <begin position="84"/>
        <end position="110"/>
    </location>
</feature>
<dbReference type="PANTHER" id="PTHR30531">
    <property type="entry name" value="FLAGELLAR BIOSYNTHETIC PROTEIN FLHB"/>
    <property type="match status" value="1"/>
</dbReference>
<evidence type="ECO:0000256" key="13">
    <source>
        <dbReference type="RuleBase" id="RU364091"/>
    </source>
</evidence>
<dbReference type="RefSeq" id="WP_150006283.1">
    <property type="nucleotide sequence ID" value="NZ_BMOV01000009.1"/>
</dbReference>
<dbReference type="InterPro" id="IPR006135">
    <property type="entry name" value="T3SS_substrate_exporter"/>
</dbReference>
<keyword evidence="11 13" id="KW-1006">Bacterial flagellum protein export</keyword>